<comment type="caution">
    <text evidence="1">The sequence shown here is derived from an EMBL/GenBank/DDBJ whole genome shotgun (WGS) entry which is preliminary data.</text>
</comment>
<reference evidence="1 2" key="1">
    <citation type="journal article" date="2023" name="Sci. Data">
        <title>Genome assembly of the Korean intertidal mud-creeper Batillaria attramentaria.</title>
        <authorList>
            <person name="Patra A.K."/>
            <person name="Ho P.T."/>
            <person name="Jun S."/>
            <person name="Lee S.J."/>
            <person name="Kim Y."/>
            <person name="Won Y.J."/>
        </authorList>
    </citation>
    <scope>NUCLEOTIDE SEQUENCE [LARGE SCALE GENOMIC DNA]</scope>
    <source>
        <strain evidence="1">Wonlab-2016</strain>
    </source>
</reference>
<proteinExistence type="predicted"/>
<sequence>ASGVPSPYPPRTYIHYAIRDTEFLFWDSACLRAVAACGRREGTRARAEDGEGATRLIFDRVPIRLGYVHGAFLSPGRGDHI</sequence>
<organism evidence="1 2">
    <name type="scientific">Batillaria attramentaria</name>
    <dbReference type="NCBI Taxonomy" id="370345"/>
    <lineage>
        <taxon>Eukaryota</taxon>
        <taxon>Metazoa</taxon>
        <taxon>Spiralia</taxon>
        <taxon>Lophotrochozoa</taxon>
        <taxon>Mollusca</taxon>
        <taxon>Gastropoda</taxon>
        <taxon>Caenogastropoda</taxon>
        <taxon>Sorbeoconcha</taxon>
        <taxon>Cerithioidea</taxon>
        <taxon>Batillariidae</taxon>
        <taxon>Batillaria</taxon>
    </lineage>
</organism>
<feature type="non-terminal residue" evidence="1">
    <location>
        <position position="1"/>
    </location>
</feature>
<gene>
    <name evidence="1" type="ORF">BaRGS_00039438</name>
</gene>
<feature type="non-terminal residue" evidence="1">
    <location>
        <position position="81"/>
    </location>
</feature>
<name>A0ABD0J3Q5_9CAEN</name>
<protein>
    <submittedName>
        <fullName evidence="1">Uncharacterized protein</fullName>
    </submittedName>
</protein>
<evidence type="ECO:0000313" key="2">
    <source>
        <dbReference type="Proteomes" id="UP001519460"/>
    </source>
</evidence>
<dbReference type="Proteomes" id="UP001519460">
    <property type="component" value="Unassembled WGS sequence"/>
</dbReference>
<dbReference type="AlphaFoldDB" id="A0ABD0J3Q5"/>
<evidence type="ECO:0000313" key="1">
    <source>
        <dbReference type="EMBL" id="KAK7455925.1"/>
    </source>
</evidence>
<keyword evidence="2" id="KW-1185">Reference proteome</keyword>
<dbReference type="EMBL" id="JACVVK020000689">
    <property type="protein sequence ID" value="KAK7455925.1"/>
    <property type="molecule type" value="Genomic_DNA"/>
</dbReference>
<accession>A0ABD0J3Q5</accession>